<comment type="similarity">
    <text evidence="2">Belongs to the bacterial solute-binding protein 1 family.</text>
</comment>
<dbReference type="Pfam" id="PF10518">
    <property type="entry name" value="TAT_signal"/>
    <property type="match status" value="1"/>
</dbReference>
<evidence type="ECO:0000313" key="3">
    <source>
        <dbReference type="EMBL" id="SEL69938.1"/>
    </source>
</evidence>
<organism evidence="3 4">
    <name type="scientific">Roseovarius azorensis</name>
    <dbReference type="NCBI Taxonomy" id="1287727"/>
    <lineage>
        <taxon>Bacteria</taxon>
        <taxon>Pseudomonadati</taxon>
        <taxon>Pseudomonadota</taxon>
        <taxon>Alphaproteobacteria</taxon>
        <taxon>Rhodobacterales</taxon>
        <taxon>Roseobacteraceae</taxon>
        <taxon>Roseovarius</taxon>
    </lineage>
</organism>
<dbReference type="InterPro" id="IPR050490">
    <property type="entry name" value="Bact_solute-bd_prot1"/>
</dbReference>
<dbReference type="InterPro" id="IPR006059">
    <property type="entry name" value="SBP"/>
</dbReference>
<gene>
    <name evidence="3" type="ORF">SAMN05443999_10780</name>
</gene>
<dbReference type="InterPro" id="IPR006311">
    <property type="entry name" value="TAT_signal"/>
</dbReference>
<dbReference type="GO" id="GO:0042597">
    <property type="term" value="C:periplasmic space"/>
    <property type="evidence" value="ECO:0007669"/>
    <property type="project" value="UniProtKB-SubCell"/>
</dbReference>
<evidence type="ECO:0000256" key="1">
    <source>
        <dbReference type="ARBA" id="ARBA00004418"/>
    </source>
</evidence>
<proteinExistence type="inferred from homology"/>
<dbReference type="OrthoDB" id="2509690at2"/>
<dbReference type="RefSeq" id="WP_093037031.1">
    <property type="nucleotide sequence ID" value="NZ_FOAG01000007.1"/>
</dbReference>
<dbReference type="Proteomes" id="UP000199582">
    <property type="component" value="Unassembled WGS sequence"/>
</dbReference>
<sequence length="449" mass="49570">MSIYIPGRVRMAVGLSGMTRRNFLKSAAAVGAASLAAPAVVRAQSGVTLRFLNNETSVASQAALKKACDDYESKFGVKIIVDSSPISGTMQKVMAAVAAGQPYDIMTSGFIAGILEYIHAGAIVPVTDLVKKYDWGKKAAWEYQGENWYYPFDYNLVVNYYRKDLYAQKGLKIPETWDDFLKNCQALTVVNGGNVDVGGCVIPLASDSSTNWASFGNMFAEGAELFDKDWNVVFDQGENADRATRFLDFYGELYKTMPPGMNAVSYAQLMSLFATGKAAHSVYSGRLVEALETTNPELADKYGIFPSPGSTGQKALSYAFDGFCVGKSNQSEEAIKFLQWFAEEHYVDWLLSAWMNNHPARLDIYENERWKSHPMIKKHWNTMMTMKSYIEGDNIKIMAIDTSGPSIDMRACNVFNANVMPEMLQQKVLGNASSADCVAATAQRIRSVI</sequence>
<keyword evidence="4" id="KW-1185">Reference proteome</keyword>
<reference evidence="3 4" key="1">
    <citation type="submission" date="2016-10" db="EMBL/GenBank/DDBJ databases">
        <authorList>
            <person name="de Groot N.N."/>
        </authorList>
    </citation>
    <scope>NUCLEOTIDE SEQUENCE [LARGE SCALE GENOMIC DNA]</scope>
    <source>
        <strain evidence="3 4">DSM 100674</strain>
    </source>
</reference>
<comment type="subcellular location">
    <subcellularLocation>
        <location evidence="1">Periplasm</location>
    </subcellularLocation>
</comment>
<dbReference type="PANTHER" id="PTHR43649">
    <property type="entry name" value="ARABINOSE-BINDING PROTEIN-RELATED"/>
    <property type="match status" value="1"/>
</dbReference>
<dbReference type="Pfam" id="PF01547">
    <property type="entry name" value="SBP_bac_1"/>
    <property type="match status" value="1"/>
</dbReference>
<dbReference type="AlphaFoldDB" id="A0A1H7SC51"/>
<evidence type="ECO:0000313" key="4">
    <source>
        <dbReference type="Proteomes" id="UP000199582"/>
    </source>
</evidence>
<name>A0A1H7SC51_9RHOB</name>
<dbReference type="SUPFAM" id="SSF53850">
    <property type="entry name" value="Periplasmic binding protein-like II"/>
    <property type="match status" value="1"/>
</dbReference>
<accession>A0A1H7SC51</accession>
<evidence type="ECO:0000256" key="2">
    <source>
        <dbReference type="ARBA" id="ARBA00008520"/>
    </source>
</evidence>
<protein>
    <submittedName>
        <fullName evidence="3">Carbohydrate ABC transporter substrate-binding protein, CUT1 family</fullName>
    </submittedName>
</protein>
<dbReference type="Gene3D" id="3.40.190.10">
    <property type="entry name" value="Periplasmic binding protein-like II"/>
    <property type="match status" value="1"/>
</dbReference>
<dbReference type="PANTHER" id="PTHR43649:SF12">
    <property type="entry name" value="DIACETYLCHITOBIOSE BINDING PROTEIN DASA"/>
    <property type="match status" value="1"/>
</dbReference>
<dbReference type="InterPro" id="IPR019546">
    <property type="entry name" value="TAT_signal_bac_arc"/>
</dbReference>
<dbReference type="STRING" id="1287727.SAMN05443999_10780"/>
<dbReference type="EMBL" id="FOAG01000007">
    <property type="protein sequence ID" value="SEL69938.1"/>
    <property type="molecule type" value="Genomic_DNA"/>
</dbReference>
<dbReference type="PROSITE" id="PS51318">
    <property type="entry name" value="TAT"/>
    <property type="match status" value="1"/>
</dbReference>